<evidence type="ECO:0000313" key="3">
    <source>
        <dbReference type="Proteomes" id="UP000015241"/>
    </source>
</evidence>
<feature type="region of interest" description="Disordered" evidence="1">
    <location>
        <begin position="169"/>
        <end position="210"/>
    </location>
</feature>
<evidence type="ECO:0000313" key="2">
    <source>
        <dbReference type="EMBL" id="EPT00847.1"/>
    </source>
</evidence>
<proteinExistence type="predicted"/>
<dbReference type="EMBL" id="KE504146">
    <property type="protein sequence ID" value="EPT00847.1"/>
    <property type="molecule type" value="Genomic_DNA"/>
</dbReference>
<feature type="compositionally biased region" description="Low complexity" evidence="1">
    <location>
        <begin position="40"/>
        <end position="50"/>
    </location>
</feature>
<feature type="compositionally biased region" description="Polar residues" evidence="1">
    <location>
        <begin position="401"/>
        <end position="422"/>
    </location>
</feature>
<dbReference type="HOGENOM" id="CLU_542950_0_0_1"/>
<feature type="compositionally biased region" description="Low complexity" evidence="1">
    <location>
        <begin position="423"/>
        <end position="435"/>
    </location>
</feature>
<feature type="compositionally biased region" description="Pro residues" evidence="1">
    <location>
        <begin position="63"/>
        <end position="74"/>
    </location>
</feature>
<evidence type="ECO:0000256" key="1">
    <source>
        <dbReference type="SAM" id="MobiDB-lite"/>
    </source>
</evidence>
<feature type="region of interest" description="Disordered" evidence="1">
    <location>
        <begin position="379"/>
        <end position="473"/>
    </location>
</feature>
<keyword evidence="3" id="KW-1185">Reference proteome</keyword>
<organism evidence="2 3">
    <name type="scientific">Fomitopsis schrenkii</name>
    <name type="common">Brown rot fungus</name>
    <dbReference type="NCBI Taxonomy" id="2126942"/>
    <lineage>
        <taxon>Eukaryota</taxon>
        <taxon>Fungi</taxon>
        <taxon>Dikarya</taxon>
        <taxon>Basidiomycota</taxon>
        <taxon>Agaricomycotina</taxon>
        <taxon>Agaricomycetes</taxon>
        <taxon>Polyporales</taxon>
        <taxon>Fomitopsis</taxon>
    </lineage>
</organism>
<reference evidence="2 3" key="1">
    <citation type="journal article" date="2012" name="Science">
        <title>The Paleozoic origin of enzymatic lignin decomposition reconstructed from 31 fungal genomes.</title>
        <authorList>
            <person name="Floudas D."/>
            <person name="Binder M."/>
            <person name="Riley R."/>
            <person name="Barry K."/>
            <person name="Blanchette R.A."/>
            <person name="Henrissat B."/>
            <person name="Martinez A.T."/>
            <person name="Otillar R."/>
            <person name="Spatafora J.W."/>
            <person name="Yadav J.S."/>
            <person name="Aerts A."/>
            <person name="Benoit I."/>
            <person name="Boyd A."/>
            <person name="Carlson A."/>
            <person name="Copeland A."/>
            <person name="Coutinho P.M."/>
            <person name="de Vries R.P."/>
            <person name="Ferreira P."/>
            <person name="Findley K."/>
            <person name="Foster B."/>
            <person name="Gaskell J."/>
            <person name="Glotzer D."/>
            <person name="Gorecki P."/>
            <person name="Heitman J."/>
            <person name="Hesse C."/>
            <person name="Hori C."/>
            <person name="Igarashi K."/>
            <person name="Jurgens J.A."/>
            <person name="Kallen N."/>
            <person name="Kersten P."/>
            <person name="Kohler A."/>
            <person name="Kuees U."/>
            <person name="Kumar T.K.A."/>
            <person name="Kuo A."/>
            <person name="LaButti K."/>
            <person name="Larrondo L.F."/>
            <person name="Lindquist E."/>
            <person name="Ling A."/>
            <person name="Lombard V."/>
            <person name="Lucas S."/>
            <person name="Lundell T."/>
            <person name="Martin R."/>
            <person name="McLaughlin D.J."/>
            <person name="Morgenstern I."/>
            <person name="Morin E."/>
            <person name="Murat C."/>
            <person name="Nagy L.G."/>
            <person name="Nolan M."/>
            <person name="Ohm R.A."/>
            <person name="Patyshakuliyeva A."/>
            <person name="Rokas A."/>
            <person name="Ruiz-Duenas F.J."/>
            <person name="Sabat G."/>
            <person name="Salamov A."/>
            <person name="Samejima M."/>
            <person name="Schmutz J."/>
            <person name="Slot J.C."/>
            <person name="St John F."/>
            <person name="Stenlid J."/>
            <person name="Sun H."/>
            <person name="Sun S."/>
            <person name="Syed K."/>
            <person name="Tsang A."/>
            <person name="Wiebenga A."/>
            <person name="Young D."/>
            <person name="Pisabarro A."/>
            <person name="Eastwood D.C."/>
            <person name="Martin F."/>
            <person name="Cullen D."/>
            <person name="Grigoriev I.V."/>
            <person name="Hibbett D.S."/>
        </authorList>
    </citation>
    <scope>NUCLEOTIDE SEQUENCE</scope>
    <source>
        <strain evidence="3">FP-58527</strain>
    </source>
</reference>
<feature type="compositionally biased region" description="Low complexity" evidence="1">
    <location>
        <begin position="447"/>
        <end position="461"/>
    </location>
</feature>
<protein>
    <submittedName>
        <fullName evidence="2">Uncharacterized protein</fullName>
    </submittedName>
</protein>
<accession>S8E762</accession>
<feature type="region of interest" description="Disordered" evidence="1">
    <location>
        <begin position="1"/>
        <end position="155"/>
    </location>
</feature>
<dbReference type="Proteomes" id="UP000015241">
    <property type="component" value="Unassembled WGS sequence"/>
</dbReference>
<feature type="compositionally biased region" description="Low complexity" evidence="1">
    <location>
        <begin position="382"/>
        <end position="400"/>
    </location>
</feature>
<feature type="compositionally biased region" description="Polar residues" evidence="1">
    <location>
        <begin position="90"/>
        <end position="99"/>
    </location>
</feature>
<feature type="region of interest" description="Disordered" evidence="1">
    <location>
        <begin position="289"/>
        <end position="315"/>
    </location>
</feature>
<feature type="compositionally biased region" description="Polar residues" evidence="1">
    <location>
        <begin position="131"/>
        <end position="140"/>
    </location>
</feature>
<feature type="compositionally biased region" description="Low complexity" evidence="1">
    <location>
        <begin position="169"/>
        <end position="182"/>
    </location>
</feature>
<dbReference type="InParanoid" id="S8E762"/>
<gene>
    <name evidence="2" type="ORF">FOMPIDRAFT_112652</name>
</gene>
<dbReference type="AlphaFoldDB" id="S8E762"/>
<feature type="compositionally biased region" description="Polar residues" evidence="1">
    <location>
        <begin position="190"/>
        <end position="207"/>
    </location>
</feature>
<name>S8E762_FOMSC</name>
<dbReference type="STRING" id="743788.S8E762"/>
<sequence length="502" mass="53300">MTKAKSSAELAQESLEASRTSRLVGMSTGGKQSTGGGAGTITPSPSGSPSELRAQTLNYAPQIPEPPDTPPPLAPAIAHPGYAYPVPPGTASSCSSTPSIPELQFPPAAGQPRPHVQVDFTSTRSSHSHSPEQNYASPAQSHGGGGGYQSPTDHTAAWVYSGHTAQYQQQQYLPHHQQQALHQHQRAKSDSPTQRTQPAHSHATSAQYGYDYSENYQLQYPDTPALQSAEYSHPVSAPLRQSVTHISPSRPPMSMLSNEGASGYAGAGTRYDAPTTALLSRYLPNDAGTPVAGPSAHHGHASQSALVQPYPPAAPGAVAESARTMYAYGSNQSPHRYGEPQAGEDAASAYYAAGYGGAGAGRSSPRTLPPIQTARIVRDDPQQPQQQQQQQQQQAQHAQPSSTSALDASHQQASYAYSTPYHQQQQQQQQQQQHMSAEHAHPHSHSHPQAPDRAPAPADVPLHQPRPHYSPQQYGAFYAAGGAAASGGGYYRRASHDHVVAR</sequence>
<dbReference type="OrthoDB" id="2800341at2759"/>